<keyword evidence="5" id="KW-1015">Disulfide bond</keyword>
<dbReference type="GO" id="GO:0006869">
    <property type="term" value="P:lipid transport"/>
    <property type="evidence" value="ECO:0007669"/>
    <property type="project" value="InterPro"/>
</dbReference>
<dbReference type="PANTHER" id="PTHR33044">
    <property type="entry name" value="BIFUNCTIONAL INHIBITOR/LIPID-TRANSFER PROTEIN/SEED STORAGE 2S ALBUMIN SUPERFAMILY PROTEIN-RELATED"/>
    <property type="match status" value="1"/>
</dbReference>
<dbReference type="CDD" id="cd00010">
    <property type="entry name" value="AAI_LTSS"/>
    <property type="match status" value="1"/>
</dbReference>
<comment type="subcellular location">
    <subcellularLocation>
        <location evidence="1">Cell membrane</location>
        <topology evidence="1">Lipid-anchor</topology>
        <topology evidence="1">GPI-anchor</topology>
    </subcellularLocation>
</comment>
<feature type="compositionally biased region" description="Low complexity" evidence="8">
    <location>
        <begin position="127"/>
        <end position="145"/>
    </location>
</feature>
<feature type="signal peptide" evidence="9">
    <location>
        <begin position="1"/>
        <end position="24"/>
    </location>
</feature>
<evidence type="ECO:0000256" key="8">
    <source>
        <dbReference type="SAM" id="MobiDB-lite"/>
    </source>
</evidence>
<protein>
    <submittedName>
        <fullName evidence="11">Non-specific lipid-transfer protein-like protein</fullName>
    </submittedName>
</protein>
<dbReference type="Pfam" id="PF14368">
    <property type="entry name" value="LTP_2"/>
    <property type="match status" value="1"/>
</dbReference>
<comment type="similarity">
    <text evidence="2">Belongs to the plant LTP family.</text>
</comment>
<evidence type="ECO:0000256" key="1">
    <source>
        <dbReference type="ARBA" id="ARBA00004609"/>
    </source>
</evidence>
<dbReference type="InterPro" id="IPR000528">
    <property type="entry name" value="Plant_nsLTP"/>
</dbReference>
<sequence>MVWASKCAWVLALWLSLAMLHGDGAQVGAPSPSMDCTSALLSLADCLTFVEQGSKLTKPQGQCCSGLKKVVKEEVACLCEAFKGSSNFGVSLNMTKALTLPSACGVSTPPFSKCKIAVAGVPGAAPAPSPSSGAPSSSGSASTVPTPSPRQSGARALSAPSFVVVLAAAAVALFQLI</sequence>
<organism evidence="11 12">
    <name type="scientific">Cocos nucifera</name>
    <name type="common">Coconut palm</name>
    <dbReference type="NCBI Taxonomy" id="13894"/>
    <lineage>
        <taxon>Eukaryota</taxon>
        <taxon>Viridiplantae</taxon>
        <taxon>Streptophyta</taxon>
        <taxon>Embryophyta</taxon>
        <taxon>Tracheophyta</taxon>
        <taxon>Spermatophyta</taxon>
        <taxon>Magnoliopsida</taxon>
        <taxon>Liliopsida</taxon>
        <taxon>Arecaceae</taxon>
        <taxon>Arecoideae</taxon>
        <taxon>Cocoseae</taxon>
        <taxon>Attaleinae</taxon>
        <taxon>Cocos</taxon>
    </lineage>
</organism>
<feature type="domain" description="Bifunctional inhibitor/plant lipid transfer protein/seed storage helical" evidence="10">
    <location>
        <begin position="36"/>
        <end position="114"/>
    </location>
</feature>
<dbReference type="OrthoDB" id="659547at2759"/>
<dbReference type="InterPro" id="IPR043325">
    <property type="entry name" value="LTSS"/>
</dbReference>
<evidence type="ECO:0000259" key="10">
    <source>
        <dbReference type="SMART" id="SM00499"/>
    </source>
</evidence>
<keyword evidence="3" id="KW-0336">GPI-anchor</keyword>
<dbReference type="GO" id="GO:0098552">
    <property type="term" value="C:side of membrane"/>
    <property type="evidence" value="ECO:0007669"/>
    <property type="project" value="UniProtKB-KW"/>
</dbReference>
<dbReference type="PRINTS" id="PR00382">
    <property type="entry name" value="LIPIDTRNSFER"/>
</dbReference>
<gene>
    <name evidence="11" type="ORF">COCNU_03G006590</name>
</gene>
<dbReference type="GO" id="GO:0008289">
    <property type="term" value="F:lipid binding"/>
    <property type="evidence" value="ECO:0007669"/>
    <property type="project" value="InterPro"/>
</dbReference>
<comment type="caution">
    <text evidence="11">The sequence shown here is derived from an EMBL/GenBank/DDBJ whole genome shotgun (WGS) entry which is preliminary data.</text>
</comment>
<keyword evidence="7" id="KW-0449">Lipoprotein</keyword>
<evidence type="ECO:0000256" key="9">
    <source>
        <dbReference type="SAM" id="SignalP"/>
    </source>
</evidence>
<name>A0A8K0MYJ6_COCNU</name>
<dbReference type="GO" id="GO:0005886">
    <property type="term" value="C:plasma membrane"/>
    <property type="evidence" value="ECO:0007669"/>
    <property type="project" value="UniProtKB-SubCell"/>
</dbReference>
<keyword evidence="4 9" id="KW-0732">Signal</keyword>
<reference evidence="11" key="2">
    <citation type="submission" date="2019-07" db="EMBL/GenBank/DDBJ databases">
        <authorList>
            <person name="Yang Y."/>
            <person name="Bocs S."/>
            <person name="Baudouin L."/>
        </authorList>
    </citation>
    <scope>NUCLEOTIDE SEQUENCE</scope>
    <source>
        <tissue evidence="11">Spear leaf of Hainan Tall coconut</tissue>
    </source>
</reference>
<evidence type="ECO:0000256" key="3">
    <source>
        <dbReference type="ARBA" id="ARBA00022622"/>
    </source>
</evidence>
<evidence type="ECO:0000256" key="2">
    <source>
        <dbReference type="ARBA" id="ARBA00009748"/>
    </source>
</evidence>
<evidence type="ECO:0000256" key="5">
    <source>
        <dbReference type="ARBA" id="ARBA00023157"/>
    </source>
</evidence>
<dbReference type="Proteomes" id="UP000797356">
    <property type="component" value="Chromosome 3"/>
</dbReference>
<evidence type="ECO:0000313" key="12">
    <source>
        <dbReference type="Proteomes" id="UP000797356"/>
    </source>
</evidence>
<evidence type="ECO:0000313" key="11">
    <source>
        <dbReference type="EMBL" id="KAG1334540.1"/>
    </source>
</evidence>
<dbReference type="InterPro" id="IPR036312">
    <property type="entry name" value="Bifun_inhib/LTP/seed_sf"/>
</dbReference>
<evidence type="ECO:0000256" key="7">
    <source>
        <dbReference type="ARBA" id="ARBA00023288"/>
    </source>
</evidence>
<dbReference type="SMART" id="SM00499">
    <property type="entry name" value="AAI"/>
    <property type="match status" value="1"/>
</dbReference>
<dbReference type="AlphaFoldDB" id="A0A8K0MYJ6"/>
<dbReference type="FunFam" id="1.10.110.10:FF:000001">
    <property type="entry name" value="Bifunctional inhibitor/lipid-transfer protein/seed storage 2S albumin superfamily protein"/>
    <property type="match status" value="1"/>
</dbReference>
<evidence type="ECO:0000256" key="4">
    <source>
        <dbReference type="ARBA" id="ARBA00022729"/>
    </source>
</evidence>
<accession>A0A8K0MYJ6</accession>
<feature type="chain" id="PRO_5035481873" evidence="9">
    <location>
        <begin position="25"/>
        <end position="177"/>
    </location>
</feature>
<dbReference type="InterPro" id="IPR016140">
    <property type="entry name" value="Bifunc_inhib/LTP/seed_store"/>
</dbReference>
<keyword evidence="6" id="KW-0325">Glycoprotein</keyword>
<dbReference type="EMBL" id="CM017874">
    <property type="protein sequence ID" value="KAG1334540.1"/>
    <property type="molecule type" value="Genomic_DNA"/>
</dbReference>
<dbReference type="SUPFAM" id="SSF47699">
    <property type="entry name" value="Bifunctional inhibitor/lipid-transfer protein/seed storage 2S albumin"/>
    <property type="match status" value="1"/>
</dbReference>
<keyword evidence="3" id="KW-0472">Membrane</keyword>
<evidence type="ECO:0000256" key="6">
    <source>
        <dbReference type="ARBA" id="ARBA00023180"/>
    </source>
</evidence>
<reference evidence="11" key="1">
    <citation type="journal article" date="2017" name="Gigascience">
        <title>The genome draft of coconut (Cocos nucifera).</title>
        <authorList>
            <person name="Xiao Y."/>
            <person name="Xu P."/>
            <person name="Fan H."/>
            <person name="Baudouin L."/>
            <person name="Xia W."/>
            <person name="Bocs S."/>
            <person name="Xu J."/>
            <person name="Li Q."/>
            <person name="Guo A."/>
            <person name="Zhou L."/>
            <person name="Li J."/>
            <person name="Wu Y."/>
            <person name="Ma Z."/>
            <person name="Armero A."/>
            <person name="Issali A.E."/>
            <person name="Liu N."/>
            <person name="Peng M."/>
            <person name="Yang Y."/>
        </authorList>
    </citation>
    <scope>NUCLEOTIDE SEQUENCE</scope>
    <source>
        <tissue evidence="11">Spear leaf of Hainan Tall coconut</tissue>
    </source>
</reference>
<keyword evidence="12" id="KW-1185">Reference proteome</keyword>
<feature type="region of interest" description="Disordered" evidence="8">
    <location>
        <begin position="127"/>
        <end position="152"/>
    </location>
</feature>
<proteinExistence type="inferred from homology"/>
<dbReference type="Gene3D" id="1.10.110.10">
    <property type="entry name" value="Plant lipid-transfer and hydrophobic proteins"/>
    <property type="match status" value="1"/>
</dbReference>